<feature type="signal peptide" evidence="1">
    <location>
        <begin position="1"/>
        <end position="17"/>
    </location>
</feature>
<feature type="chain" id="PRO_5040243811" description="Chitin-binding type-2 domain-containing protein" evidence="1">
    <location>
        <begin position="18"/>
        <end position="273"/>
    </location>
</feature>
<dbReference type="GO" id="GO:0008061">
    <property type="term" value="F:chitin binding"/>
    <property type="evidence" value="ECO:0007669"/>
    <property type="project" value="InterPro"/>
</dbReference>
<organism evidence="3 4">
    <name type="scientific">Chironomus riparius</name>
    <dbReference type="NCBI Taxonomy" id="315576"/>
    <lineage>
        <taxon>Eukaryota</taxon>
        <taxon>Metazoa</taxon>
        <taxon>Ecdysozoa</taxon>
        <taxon>Arthropoda</taxon>
        <taxon>Hexapoda</taxon>
        <taxon>Insecta</taxon>
        <taxon>Pterygota</taxon>
        <taxon>Neoptera</taxon>
        <taxon>Endopterygota</taxon>
        <taxon>Diptera</taxon>
        <taxon>Nematocera</taxon>
        <taxon>Chironomoidea</taxon>
        <taxon>Chironomidae</taxon>
        <taxon>Chironominae</taxon>
        <taxon>Chironomus</taxon>
    </lineage>
</organism>
<reference evidence="3" key="2">
    <citation type="submission" date="2022-10" db="EMBL/GenBank/DDBJ databases">
        <authorList>
            <consortium name="ENA_rothamsted_submissions"/>
            <consortium name="culmorum"/>
            <person name="King R."/>
        </authorList>
    </citation>
    <scope>NUCLEOTIDE SEQUENCE</scope>
</reference>
<dbReference type="InterPro" id="IPR002557">
    <property type="entry name" value="Chitin-bd_dom"/>
</dbReference>
<feature type="domain" description="Chitin-binding type-2" evidence="2">
    <location>
        <begin position="31"/>
        <end position="88"/>
    </location>
</feature>
<accession>A0A9N9WWM0</accession>
<keyword evidence="1" id="KW-0732">Signal</keyword>
<dbReference type="SMART" id="SM00494">
    <property type="entry name" value="ChtBD2"/>
    <property type="match status" value="2"/>
</dbReference>
<dbReference type="InterPro" id="IPR036508">
    <property type="entry name" value="Chitin-bd_dom_sf"/>
</dbReference>
<dbReference type="EMBL" id="OU895879">
    <property type="protein sequence ID" value="CAG9808868.1"/>
    <property type="molecule type" value="Genomic_DNA"/>
</dbReference>
<evidence type="ECO:0000256" key="1">
    <source>
        <dbReference type="SAM" id="SignalP"/>
    </source>
</evidence>
<feature type="domain" description="Chitin-binding type-2" evidence="2">
    <location>
        <begin position="167"/>
        <end position="225"/>
    </location>
</feature>
<reference evidence="3" key="1">
    <citation type="submission" date="2022-01" db="EMBL/GenBank/DDBJ databases">
        <authorList>
            <person name="King R."/>
        </authorList>
    </citation>
    <scope>NUCLEOTIDE SEQUENCE</scope>
</reference>
<proteinExistence type="predicted"/>
<evidence type="ECO:0000259" key="2">
    <source>
        <dbReference type="PROSITE" id="PS50940"/>
    </source>
</evidence>
<sequence length="273" mass="31033">MKLLIAVVFACICYSQSFLLKDFDDLNLYPRNICKRFGNGKRFPVPYNCNEYIICIDDVMRVRKCPSSHPYFDSCTSSCDLRSLICQRNNCDDVSLKEIGNYLISSFSSISISQRFHISKVKDQFTFFCVKKYLKMKFMILIPILVCVILDISNAKEEAEAVDIIESGICYNQQPGSTFPDLNNCSQFMICIDRNGLILSRCPQNMPYFDHCLSRCVSNRYVCTVVNCYGGTTIGTTTALPWSTTPTTTYHVSLPGTTRTTTGWATITSTRRY</sequence>
<gene>
    <name evidence="3" type="ORF">CHIRRI_LOCUS11704</name>
</gene>
<dbReference type="PROSITE" id="PS50940">
    <property type="entry name" value="CHIT_BIND_II"/>
    <property type="match status" value="2"/>
</dbReference>
<evidence type="ECO:0000313" key="3">
    <source>
        <dbReference type="EMBL" id="CAG9808868.1"/>
    </source>
</evidence>
<dbReference type="AlphaFoldDB" id="A0A9N9WWM0"/>
<dbReference type="Gene3D" id="2.170.140.10">
    <property type="entry name" value="Chitin binding domain"/>
    <property type="match status" value="1"/>
</dbReference>
<dbReference type="GO" id="GO:0005576">
    <property type="term" value="C:extracellular region"/>
    <property type="evidence" value="ECO:0007669"/>
    <property type="project" value="InterPro"/>
</dbReference>
<evidence type="ECO:0000313" key="4">
    <source>
        <dbReference type="Proteomes" id="UP001153620"/>
    </source>
</evidence>
<keyword evidence="4" id="KW-1185">Reference proteome</keyword>
<name>A0A9N9WWM0_9DIPT</name>
<dbReference type="Proteomes" id="UP001153620">
    <property type="component" value="Chromosome 3"/>
</dbReference>
<protein>
    <recommendedName>
        <fullName evidence="2">Chitin-binding type-2 domain-containing protein</fullName>
    </recommendedName>
</protein>
<dbReference type="SUPFAM" id="SSF57625">
    <property type="entry name" value="Invertebrate chitin-binding proteins"/>
    <property type="match status" value="2"/>
</dbReference>